<geneLocation type="plasmid" evidence="1">
    <name>pBV01</name>
</geneLocation>
<reference evidence="1" key="1">
    <citation type="journal article" date="2021" name="Biotechnol. Lett.">
        <title>Genetic transformation system for Bacillus velezensis NSZ-YBGJ001 and curing of the endogenous plasmid pBV01.</title>
        <authorList>
            <person name="Tian H."/>
            <person name="Liu B."/>
            <person name="Yang J."/>
            <person name="Zhou C."/>
            <person name="Xu X."/>
            <person name="Zhang Y."/>
            <person name="Lu Z."/>
            <person name="Zhang W."/>
        </authorList>
    </citation>
    <scope>NUCLEOTIDE SEQUENCE</scope>
    <source>
        <plasmid evidence="1">pBV01</plasmid>
    </source>
</reference>
<keyword evidence="1" id="KW-0614">Plasmid</keyword>
<dbReference type="AlphaFoldDB" id="A0A8H2S6Q6"/>
<gene>
    <name evidence="1" type="primary">phrA</name>
</gene>
<evidence type="ECO:0000313" key="1">
    <source>
        <dbReference type="EMBL" id="QWA16621.1"/>
    </source>
</evidence>
<sequence length="53" mass="5641">MKWCALKDKFRGVILIMKFKSLFAAVLILGLLAGGAGYSVSHGEISVASRNAT</sequence>
<proteinExistence type="predicted"/>
<accession>A0A8H2S6Q6</accession>
<dbReference type="EMBL" id="MW691113">
    <property type="protein sequence ID" value="QWA16621.1"/>
    <property type="molecule type" value="Genomic_DNA"/>
</dbReference>
<organism evidence="1">
    <name type="scientific">Bacillus velezensis</name>
    <dbReference type="NCBI Taxonomy" id="492670"/>
    <lineage>
        <taxon>Bacteria</taxon>
        <taxon>Bacillati</taxon>
        <taxon>Bacillota</taxon>
        <taxon>Bacilli</taxon>
        <taxon>Bacillales</taxon>
        <taxon>Bacillaceae</taxon>
        <taxon>Bacillus</taxon>
        <taxon>Bacillus amyloliquefaciens group</taxon>
    </lineage>
</organism>
<name>A0A8H2S6Q6_BACVE</name>
<protein>
    <submittedName>
        <fullName evidence="1">Putative regulator of RapA</fullName>
    </submittedName>
</protein>